<sequence>MSATTTPISPHLFALALKDLPLDTLHTKAAEIQNSISHLLASNTQLQPLAEAGDEECKEALKENEEVVGRMRQRIDLCKAEAEGRGLRWHLGGEEGGEVKRVEGQVNGSGSLGDEELRRRLEETLGDDGEEDEEGVYL</sequence>
<evidence type="ECO:0000313" key="2">
    <source>
        <dbReference type="EMBL" id="CZT16894.1"/>
    </source>
</evidence>
<dbReference type="OrthoDB" id="548474at2759"/>
<dbReference type="AlphaFoldDB" id="A0A2D3V327"/>
<evidence type="ECO:0000313" key="3">
    <source>
        <dbReference type="Proteomes" id="UP000225277"/>
    </source>
</evidence>
<protein>
    <submittedName>
        <fullName evidence="2">Uncharacterized protein</fullName>
    </submittedName>
</protein>
<dbReference type="RefSeq" id="XP_023623787.1">
    <property type="nucleotide sequence ID" value="XM_023768019.1"/>
</dbReference>
<dbReference type="STRING" id="112498.A0A2D3V327"/>
<evidence type="ECO:0000256" key="1">
    <source>
        <dbReference type="SAM" id="MobiDB-lite"/>
    </source>
</evidence>
<feature type="compositionally biased region" description="Basic and acidic residues" evidence="1">
    <location>
        <begin position="90"/>
        <end position="103"/>
    </location>
</feature>
<feature type="compositionally biased region" description="Acidic residues" evidence="1">
    <location>
        <begin position="124"/>
        <end position="138"/>
    </location>
</feature>
<feature type="region of interest" description="Disordered" evidence="1">
    <location>
        <begin position="90"/>
        <end position="138"/>
    </location>
</feature>
<dbReference type="Proteomes" id="UP000225277">
    <property type="component" value="Unassembled WGS sequence"/>
</dbReference>
<dbReference type="EMBL" id="FJUY01000003">
    <property type="protein sequence ID" value="CZT16894.1"/>
    <property type="molecule type" value="Genomic_DNA"/>
</dbReference>
<name>A0A2D3V327_9PEZI</name>
<gene>
    <name evidence="2" type="ORF">RCC_02729</name>
</gene>
<reference evidence="2 3" key="1">
    <citation type="submission" date="2016-03" db="EMBL/GenBank/DDBJ databases">
        <authorList>
            <person name="Ploux O."/>
        </authorList>
    </citation>
    <scope>NUCLEOTIDE SEQUENCE [LARGE SCALE GENOMIC DNA]</scope>
    <source>
        <strain evidence="2 3">URUG2</strain>
    </source>
</reference>
<dbReference type="PANTHER" id="PTHR40422:SF1">
    <property type="entry name" value="TRANSLATION MACHINERY-ASSOCIATED PROTEIN 17"/>
    <property type="match status" value="1"/>
</dbReference>
<proteinExistence type="predicted"/>
<dbReference type="InterPro" id="IPR038966">
    <property type="entry name" value="TMA17"/>
</dbReference>
<dbReference type="GO" id="GO:0070682">
    <property type="term" value="P:proteasome regulatory particle assembly"/>
    <property type="evidence" value="ECO:0007669"/>
    <property type="project" value="InterPro"/>
</dbReference>
<dbReference type="GeneID" id="35597942"/>
<keyword evidence="3" id="KW-1185">Reference proteome</keyword>
<accession>A0A2D3V327</accession>
<dbReference type="GO" id="GO:0030674">
    <property type="term" value="F:protein-macromolecule adaptor activity"/>
    <property type="evidence" value="ECO:0007669"/>
    <property type="project" value="TreeGrafter"/>
</dbReference>
<organism evidence="2 3">
    <name type="scientific">Ramularia collo-cygni</name>
    <dbReference type="NCBI Taxonomy" id="112498"/>
    <lineage>
        <taxon>Eukaryota</taxon>
        <taxon>Fungi</taxon>
        <taxon>Dikarya</taxon>
        <taxon>Ascomycota</taxon>
        <taxon>Pezizomycotina</taxon>
        <taxon>Dothideomycetes</taxon>
        <taxon>Dothideomycetidae</taxon>
        <taxon>Mycosphaerellales</taxon>
        <taxon>Mycosphaerellaceae</taxon>
        <taxon>Ramularia</taxon>
    </lineage>
</organism>
<dbReference type="PANTHER" id="PTHR40422">
    <property type="entry name" value="TRANSLATION MACHINERY-ASSOCIATED PROTEIN 17"/>
    <property type="match status" value="1"/>
</dbReference>